<dbReference type="OrthoDB" id="9811959at2"/>
<evidence type="ECO:0000313" key="1">
    <source>
        <dbReference type="EMBL" id="THU40127.1"/>
    </source>
</evidence>
<dbReference type="Gene3D" id="1.20.1440.60">
    <property type="entry name" value="23S rRNA-intervening sequence"/>
    <property type="match status" value="1"/>
</dbReference>
<dbReference type="Proteomes" id="UP000306918">
    <property type="component" value="Unassembled WGS sequence"/>
</dbReference>
<evidence type="ECO:0000313" key="2">
    <source>
        <dbReference type="Proteomes" id="UP000306918"/>
    </source>
</evidence>
<dbReference type="EMBL" id="STFF01000002">
    <property type="protein sequence ID" value="THU40127.1"/>
    <property type="molecule type" value="Genomic_DNA"/>
</dbReference>
<dbReference type="PANTHER" id="PTHR38471:SF2">
    <property type="entry name" value="FOUR HELIX BUNDLE PROTEIN"/>
    <property type="match status" value="1"/>
</dbReference>
<protein>
    <submittedName>
        <fullName evidence="1">Four helix bundle protein</fullName>
    </submittedName>
</protein>
<dbReference type="PANTHER" id="PTHR38471">
    <property type="entry name" value="FOUR HELIX BUNDLE PROTEIN"/>
    <property type="match status" value="1"/>
</dbReference>
<dbReference type="InterPro" id="IPR036583">
    <property type="entry name" value="23S_rRNA_IVS_sf"/>
</dbReference>
<dbReference type="Pfam" id="PF05635">
    <property type="entry name" value="23S_rRNA_IVP"/>
    <property type="match status" value="1"/>
</dbReference>
<dbReference type="AlphaFoldDB" id="A0A4S8HWU5"/>
<dbReference type="CDD" id="cd16377">
    <property type="entry name" value="23S_rRNA_IVP_like"/>
    <property type="match status" value="1"/>
</dbReference>
<dbReference type="NCBIfam" id="TIGR02436">
    <property type="entry name" value="four helix bundle protein"/>
    <property type="match status" value="1"/>
</dbReference>
<keyword evidence="2" id="KW-1185">Reference proteome</keyword>
<name>A0A4S8HWU5_9BACT</name>
<comment type="caution">
    <text evidence="1">The sequence shown here is derived from an EMBL/GenBank/DDBJ whole genome shotgun (WGS) entry which is preliminary data.</text>
</comment>
<dbReference type="InterPro" id="IPR012657">
    <property type="entry name" value="23S_rRNA-intervening_sequence"/>
</dbReference>
<proteinExistence type="predicted"/>
<organism evidence="1 2">
    <name type="scientific">Niastella caeni</name>
    <dbReference type="NCBI Taxonomy" id="2569763"/>
    <lineage>
        <taxon>Bacteria</taxon>
        <taxon>Pseudomonadati</taxon>
        <taxon>Bacteroidota</taxon>
        <taxon>Chitinophagia</taxon>
        <taxon>Chitinophagales</taxon>
        <taxon>Chitinophagaceae</taxon>
        <taxon>Niastella</taxon>
    </lineage>
</organism>
<reference evidence="1 2" key="1">
    <citation type="submission" date="2019-04" db="EMBL/GenBank/DDBJ databases">
        <title>Niastella caeni sp. nov., isolated from activated sludge.</title>
        <authorList>
            <person name="Sheng M."/>
        </authorList>
    </citation>
    <scope>NUCLEOTIDE SEQUENCE [LARGE SCALE GENOMIC DNA]</scope>
    <source>
        <strain evidence="1 2">HX-2-15</strain>
    </source>
</reference>
<sequence>MLDLSHKKLEVYKIALKLVNEIYYVSKCFPKEEQYVIISQIRRAAISVCSNIAEGAARRSKPEKKRFYEVSRSSAVEIDTQFEIALSLGFVQNEQIQAIKQYLESVFRILCKMIDNLDK</sequence>
<accession>A0A4S8HWU5</accession>
<dbReference type="SUPFAM" id="SSF158446">
    <property type="entry name" value="IVS-encoded protein-like"/>
    <property type="match status" value="1"/>
</dbReference>
<gene>
    <name evidence="1" type="ORF">FAM09_09585</name>
</gene>
<dbReference type="RefSeq" id="WP_136576880.1">
    <property type="nucleotide sequence ID" value="NZ_STFF01000002.1"/>
</dbReference>